<reference evidence="2" key="1">
    <citation type="submission" date="2022-12" db="EMBL/GenBank/DDBJ databases">
        <title>Draft genome assemblies for two species of Escallonia (Escalloniales).</title>
        <authorList>
            <person name="Chanderbali A."/>
            <person name="Dervinis C."/>
            <person name="Anghel I."/>
            <person name="Soltis D."/>
            <person name="Soltis P."/>
            <person name="Zapata F."/>
        </authorList>
    </citation>
    <scope>NUCLEOTIDE SEQUENCE</scope>
    <source>
        <strain evidence="2">UCBG92.1500</strain>
        <tissue evidence="2">Leaf</tissue>
    </source>
</reference>
<organism evidence="2 3">
    <name type="scientific">Escallonia rubra</name>
    <dbReference type="NCBI Taxonomy" id="112253"/>
    <lineage>
        <taxon>Eukaryota</taxon>
        <taxon>Viridiplantae</taxon>
        <taxon>Streptophyta</taxon>
        <taxon>Embryophyta</taxon>
        <taxon>Tracheophyta</taxon>
        <taxon>Spermatophyta</taxon>
        <taxon>Magnoliopsida</taxon>
        <taxon>eudicotyledons</taxon>
        <taxon>Gunneridae</taxon>
        <taxon>Pentapetalae</taxon>
        <taxon>asterids</taxon>
        <taxon>campanulids</taxon>
        <taxon>Escalloniales</taxon>
        <taxon>Escalloniaceae</taxon>
        <taxon>Escallonia</taxon>
    </lineage>
</organism>
<evidence type="ECO:0000313" key="3">
    <source>
        <dbReference type="Proteomes" id="UP001187471"/>
    </source>
</evidence>
<evidence type="ECO:0000256" key="1">
    <source>
        <dbReference type="SAM" id="MobiDB-lite"/>
    </source>
</evidence>
<evidence type="ECO:0000313" key="2">
    <source>
        <dbReference type="EMBL" id="KAK2986106.1"/>
    </source>
</evidence>
<gene>
    <name evidence="2" type="ORF">RJ640_024605</name>
</gene>
<comment type="caution">
    <text evidence="2">The sequence shown here is derived from an EMBL/GenBank/DDBJ whole genome shotgun (WGS) entry which is preliminary data.</text>
</comment>
<accession>A0AA88RNB9</accession>
<proteinExistence type="predicted"/>
<sequence length="142" mass="16584">MDVTGVSLSNKGKCSDHGFFVDQLGHRPNLQLKAKAYLSFGSMLFTQVQLIVKGEKGRGREREKTQQKQVEKASELEELQRAHNERMLRIEGLKKQKEELKLLLEKVPEEKKEGFWHLIEKYNNLRDEHNALLAERSREPEE</sequence>
<dbReference type="EMBL" id="JAVXUO010001091">
    <property type="protein sequence ID" value="KAK2986106.1"/>
    <property type="molecule type" value="Genomic_DNA"/>
</dbReference>
<protein>
    <submittedName>
        <fullName evidence="2">Uncharacterized protein</fullName>
    </submittedName>
</protein>
<dbReference type="Proteomes" id="UP001187471">
    <property type="component" value="Unassembled WGS sequence"/>
</dbReference>
<dbReference type="AlphaFoldDB" id="A0AA88RNB9"/>
<feature type="region of interest" description="Disordered" evidence="1">
    <location>
        <begin position="56"/>
        <end position="75"/>
    </location>
</feature>
<keyword evidence="3" id="KW-1185">Reference proteome</keyword>
<name>A0AA88RNB9_9ASTE</name>